<dbReference type="EMBL" id="JABULH010000020">
    <property type="protein sequence ID" value="NTS66848.1"/>
    <property type="molecule type" value="Genomic_DNA"/>
</dbReference>
<dbReference type="InterPro" id="IPR011701">
    <property type="entry name" value="MFS"/>
</dbReference>
<reference evidence="9 10" key="1">
    <citation type="submission" date="2020-06" db="EMBL/GenBank/DDBJ databases">
        <title>Sphingomonas hominis sp. nov., a member of the Sphingomonas, isolated from the hair of a 22-year-old girl.</title>
        <authorList>
            <person name="Zhang D.-F."/>
            <person name="Cui X.-W."/>
        </authorList>
    </citation>
    <scope>NUCLEOTIDE SEQUENCE [LARGE SCALE GENOMIC DNA]</scope>
    <source>
        <strain evidence="9 10">HHU CXW</strain>
    </source>
</reference>
<feature type="transmembrane region" description="Helical" evidence="7">
    <location>
        <begin position="66"/>
        <end position="87"/>
    </location>
</feature>
<accession>A0ABX2JK89</accession>
<keyword evidence="2" id="KW-0813">Transport</keyword>
<feature type="transmembrane region" description="Helical" evidence="7">
    <location>
        <begin position="250"/>
        <end position="269"/>
    </location>
</feature>
<dbReference type="Gene3D" id="1.20.1250.20">
    <property type="entry name" value="MFS general substrate transporter like domains"/>
    <property type="match status" value="1"/>
</dbReference>
<dbReference type="RefSeq" id="WP_174195326.1">
    <property type="nucleotide sequence ID" value="NZ_JABULH010000020.1"/>
</dbReference>
<proteinExistence type="predicted"/>
<protein>
    <submittedName>
        <fullName evidence="9">MFS transporter</fullName>
    </submittedName>
</protein>
<evidence type="ECO:0000256" key="3">
    <source>
        <dbReference type="ARBA" id="ARBA00022475"/>
    </source>
</evidence>
<keyword evidence="6 7" id="KW-0472">Membrane</keyword>
<feature type="transmembrane region" description="Helical" evidence="7">
    <location>
        <begin position="369"/>
        <end position="389"/>
    </location>
</feature>
<comment type="subcellular location">
    <subcellularLocation>
        <location evidence="1">Cell membrane</location>
        <topology evidence="1">Multi-pass membrane protein</topology>
    </subcellularLocation>
</comment>
<evidence type="ECO:0000256" key="6">
    <source>
        <dbReference type="ARBA" id="ARBA00023136"/>
    </source>
</evidence>
<keyword evidence="5 7" id="KW-1133">Transmembrane helix</keyword>
<sequence length="398" mass="39419">MTLLLLNMAATTDRMVFGALAPVLSEALRLSDRQLALVTGPAFGVAYAAALPFAGWLVDRIGARRMLVGSVLVWTLGMVVSALAGMGPGVGARALPFLLLGRGITGVGQAALTPAAFALILGNAAPAHVGRGLTLFTGAGTMGRGIAFLAAGVLLGAFNGLGGVPPWSATLLTLAAGNVVFVLVGTRFVRGGVPGQPVAWSILVRWLRTAPLSVVAAVTSALGTVVIAQALSAWIAVVLVRAHMTSPAKAALLIGVVGTIASPLGHVAGGALTDSGRLGKGGIVAATLVCAPLIWAFVVAPTLPIALVTLGLVLVAAGIAGAIGLVRVQRLIPAEVRGTANGVFMTLVALLGISGGPLLVPLLSADVGLGLAATVLLAALIAAVAGLLADRGTAVVAR</sequence>
<evidence type="ECO:0000256" key="7">
    <source>
        <dbReference type="SAM" id="Phobius"/>
    </source>
</evidence>
<keyword evidence="4 7" id="KW-0812">Transmembrane</keyword>
<evidence type="ECO:0000256" key="4">
    <source>
        <dbReference type="ARBA" id="ARBA00022692"/>
    </source>
</evidence>
<dbReference type="PANTHER" id="PTHR23517:SF13">
    <property type="entry name" value="MAJOR FACILITATOR SUPERFAMILY MFS_1"/>
    <property type="match status" value="1"/>
</dbReference>
<feature type="transmembrane region" description="Helical" evidence="7">
    <location>
        <begin position="167"/>
        <end position="189"/>
    </location>
</feature>
<name>A0ABX2JK89_9SPHN</name>
<keyword evidence="10" id="KW-1185">Reference proteome</keyword>
<dbReference type="InterPro" id="IPR036259">
    <property type="entry name" value="MFS_trans_sf"/>
</dbReference>
<feature type="transmembrane region" description="Helical" evidence="7">
    <location>
        <begin position="210"/>
        <end position="238"/>
    </location>
</feature>
<feature type="transmembrane region" description="Helical" evidence="7">
    <location>
        <begin position="305"/>
        <end position="328"/>
    </location>
</feature>
<feature type="transmembrane region" description="Helical" evidence="7">
    <location>
        <begin position="133"/>
        <end position="155"/>
    </location>
</feature>
<dbReference type="PROSITE" id="PS50850">
    <property type="entry name" value="MFS"/>
    <property type="match status" value="1"/>
</dbReference>
<feature type="transmembrane region" description="Helical" evidence="7">
    <location>
        <begin position="34"/>
        <end position="54"/>
    </location>
</feature>
<dbReference type="Pfam" id="PF07690">
    <property type="entry name" value="MFS_1"/>
    <property type="match status" value="1"/>
</dbReference>
<dbReference type="InterPro" id="IPR050171">
    <property type="entry name" value="MFS_Transporters"/>
</dbReference>
<keyword evidence="3" id="KW-1003">Cell membrane</keyword>
<gene>
    <name evidence="9" type="ORF">HRV97_17040</name>
</gene>
<evidence type="ECO:0000256" key="5">
    <source>
        <dbReference type="ARBA" id="ARBA00022989"/>
    </source>
</evidence>
<evidence type="ECO:0000313" key="9">
    <source>
        <dbReference type="EMBL" id="NTS66848.1"/>
    </source>
</evidence>
<feature type="transmembrane region" description="Helical" evidence="7">
    <location>
        <begin position="99"/>
        <end position="121"/>
    </location>
</feature>
<evidence type="ECO:0000313" key="10">
    <source>
        <dbReference type="Proteomes" id="UP000621447"/>
    </source>
</evidence>
<comment type="caution">
    <text evidence="9">The sequence shown here is derived from an EMBL/GenBank/DDBJ whole genome shotgun (WGS) entry which is preliminary data.</text>
</comment>
<evidence type="ECO:0000259" key="8">
    <source>
        <dbReference type="PROSITE" id="PS50850"/>
    </source>
</evidence>
<dbReference type="InterPro" id="IPR020846">
    <property type="entry name" value="MFS_dom"/>
</dbReference>
<organism evidence="9 10">
    <name type="scientific">Sphingomonas hominis</name>
    <dbReference type="NCBI Taxonomy" id="2741495"/>
    <lineage>
        <taxon>Bacteria</taxon>
        <taxon>Pseudomonadati</taxon>
        <taxon>Pseudomonadota</taxon>
        <taxon>Alphaproteobacteria</taxon>
        <taxon>Sphingomonadales</taxon>
        <taxon>Sphingomonadaceae</taxon>
        <taxon>Sphingomonas</taxon>
    </lineage>
</organism>
<evidence type="ECO:0000256" key="1">
    <source>
        <dbReference type="ARBA" id="ARBA00004651"/>
    </source>
</evidence>
<dbReference type="Proteomes" id="UP000621447">
    <property type="component" value="Unassembled WGS sequence"/>
</dbReference>
<feature type="domain" description="Major facilitator superfamily (MFS) profile" evidence="8">
    <location>
        <begin position="1"/>
        <end position="397"/>
    </location>
</feature>
<feature type="transmembrane region" description="Helical" evidence="7">
    <location>
        <begin position="281"/>
        <end position="299"/>
    </location>
</feature>
<dbReference type="PANTHER" id="PTHR23517">
    <property type="entry name" value="RESISTANCE PROTEIN MDTM, PUTATIVE-RELATED-RELATED"/>
    <property type="match status" value="1"/>
</dbReference>
<feature type="transmembrane region" description="Helical" evidence="7">
    <location>
        <begin position="340"/>
        <end position="363"/>
    </location>
</feature>
<dbReference type="SUPFAM" id="SSF103473">
    <property type="entry name" value="MFS general substrate transporter"/>
    <property type="match status" value="1"/>
</dbReference>
<evidence type="ECO:0000256" key="2">
    <source>
        <dbReference type="ARBA" id="ARBA00022448"/>
    </source>
</evidence>